<dbReference type="AlphaFoldDB" id="A0AB73T840"/>
<protein>
    <submittedName>
        <fullName evidence="5">Poly(3-hydroxybutyrate) depolymerase</fullName>
    </submittedName>
</protein>
<feature type="compositionally biased region" description="Low complexity" evidence="3">
    <location>
        <begin position="31"/>
        <end position="42"/>
    </location>
</feature>
<reference evidence="5 6" key="1">
    <citation type="submission" date="2018-05" db="EMBL/GenBank/DDBJ databases">
        <authorList>
            <person name="Goeker M."/>
            <person name="Huntemann M."/>
            <person name="Clum A."/>
            <person name="Pillay M."/>
            <person name="Palaniappan K."/>
            <person name="Varghese N."/>
            <person name="Mikhailova N."/>
            <person name="Stamatis D."/>
            <person name="Reddy T."/>
            <person name="Daum C."/>
            <person name="Shapiro N."/>
            <person name="Ivanova N."/>
            <person name="Kyrpides N."/>
            <person name="Woyke T."/>
        </authorList>
    </citation>
    <scope>NUCLEOTIDE SEQUENCE [LARGE SCALE GENOMIC DNA]</scope>
    <source>
        <strain evidence="5 6">DSM 26524</strain>
    </source>
</reference>
<organism evidence="5 6">
    <name type="scientific">Murimonas intestini</name>
    <dbReference type="NCBI Taxonomy" id="1337051"/>
    <lineage>
        <taxon>Bacteria</taxon>
        <taxon>Bacillati</taxon>
        <taxon>Bacillota</taxon>
        <taxon>Clostridia</taxon>
        <taxon>Lachnospirales</taxon>
        <taxon>Lachnospiraceae</taxon>
        <taxon>Murimonas</taxon>
    </lineage>
</organism>
<accession>A0AB73T840</accession>
<sequence>MKRLEAFKKAGVFLMAGVIACSSLPVNAEGADMETAGETAEAGTEDAGENQEAEAPQIPEVTPLEGEKTETASGVLEKISRDVVVEEENRGQVEFIVYTPAGIRPVGPGTPVIMVYGDSAVTVRDVESVLESSGLDDIAKEENCSVVFVNPVGDTWGEADAEAYLYSLVDIFSEDTGSGTGKNAAGDKLIGTSQRIYVIAEGKGADFTAQYLAKETMKKFFVFTDFHYVPAGIMLFNPSVQEASCSIGMPAVIGGGSTELVGAFKEMNSTDTEEPVDKGTLYTNSGSRLKNFMVADVSSEGFDKDIIRSGWDNVLSKVRRQLSGIAEESYELLPVYDYTEYGIQVNIETADINGKPMEWYEYIPEDIDMSAEGSVPLVFTFHGGGNHAEYQAIASEWPLVGKENGFMVVAVNQHVERTAEEIVELLKILENNYPAIDKTRVYASGFSMGSIKSFELGLQYPELFAGIAPMDASGVQLPEMKDSIIPVYYLAGIDDGLPVFPHQAGFGHEDELTETGEVEADFLIQRLFAMNKIEYPGYDAKADPVWGMEFSETIEKATANPVHTITENYMASQDGNTYTVFATMSNQAHAVLAGSSYAAWDFLKQFSRNEDGSITVSE</sequence>
<keyword evidence="2" id="KW-0378">Hydrolase</keyword>
<dbReference type="Gene3D" id="3.40.50.1820">
    <property type="entry name" value="alpha/beta hydrolase"/>
    <property type="match status" value="1"/>
</dbReference>
<feature type="compositionally biased region" description="Acidic residues" evidence="3">
    <location>
        <begin position="43"/>
        <end position="52"/>
    </location>
</feature>
<dbReference type="EMBL" id="QGGY01000002">
    <property type="protein sequence ID" value="PWJ77987.1"/>
    <property type="molecule type" value="Genomic_DNA"/>
</dbReference>
<proteinExistence type="predicted"/>
<feature type="signal peptide" evidence="4">
    <location>
        <begin position="1"/>
        <end position="28"/>
    </location>
</feature>
<comment type="caution">
    <text evidence="5">The sequence shown here is derived from an EMBL/GenBank/DDBJ whole genome shotgun (WGS) entry which is preliminary data.</text>
</comment>
<evidence type="ECO:0000256" key="4">
    <source>
        <dbReference type="SAM" id="SignalP"/>
    </source>
</evidence>
<evidence type="ECO:0000256" key="3">
    <source>
        <dbReference type="SAM" id="MobiDB-lite"/>
    </source>
</evidence>
<keyword evidence="6" id="KW-1185">Reference proteome</keyword>
<name>A0AB73T840_9FIRM</name>
<feature type="chain" id="PRO_5044501155" evidence="4">
    <location>
        <begin position="29"/>
        <end position="618"/>
    </location>
</feature>
<dbReference type="PROSITE" id="PS51257">
    <property type="entry name" value="PROKAR_LIPOPROTEIN"/>
    <property type="match status" value="1"/>
</dbReference>
<dbReference type="Proteomes" id="UP000245412">
    <property type="component" value="Unassembled WGS sequence"/>
</dbReference>
<evidence type="ECO:0000313" key="6">
    <source>
        <dbReference type="Proteomes" id="UP000245412"/>
    </source>
</evidence>
<dbReference type="InterPro" id="IPR050955">
    <property type="entry name" value="Plant_Biomass_Hydrol_Est"/>
</dbReference>
<evidence type="ECO:0000256" key="2">
    <source>
        <dbReference type="ARBA" id="ARBA00022801"/>
    </source>
</evidence>
<dbReference type="InterPro" id="IPR029058">
    <property type="entry name" value="AB_hydrolase_fold"/>
</dbReference>
<dbReference type="PANTHER" id="PTHR43037">
    <property type="entry name" value="UNNAMED PRODUCT-RELATED"/>
    <property type="match status" value="1"/>
</dbReference>
<evidence type="ECO:0000256" key="1">
    <source>
        <dbReference type="ARBA" id="ARBA00022729"/>
    </source>
</evidence>
<feature type="region of interest" description="Disordered" evidence="3">
    <location>
        <begin position="31"/>
        <end position="62"/>
    </location>
</feature>
<gene>
    <name evidence="5" type="ORF">C7383_102120</name>
</gene>
<evidence type="ECO:0000313" key="5">
    <source>
        <dbReference type="EMBL" id="PWJ77987.1"/>
    </source>
</evidence>
<dbReference type="PANTHER" id="PTHR43037:SF5">
    <property type="entry name" value="FERULOYL ESTERASE"/>
    <property type="match status" value="1"/>
</dbReference>
<keyword evidence="1 4" id="KW-0732">Signal</keyword>
<dbReference type="SUPFAM" id="SSF53474">
    <property type="entry name" value="alpha/beta-Hydrolases"/>
    <property type="match status" value="1"/>
</dbReference>
<dbReference type="GO" id="GO:0016787">
    <property type="term" value="F:hydrolase activity"/>
    <property type="evidence" value="ECO:0007669"/>
    <property type="project" value="UniProtKB-KW"/>
</dbReference>